<dbReference type="InterPro" id="IPR006455">
    <property type="entry name" value="Homeodomain_ZF_HD"/>
</dbReference>
<evidence type="ECO:0000256" key="3">
    <source>
        <dbReference type="ARBA" id="ARBA00022771"/>
    </source>
</evidence>
<feature type="compositionally biased region" description="Pro residues" evidence="10">
    <location>
        <begin position="115"/>
        <end position="127"/>
    </location>
</feature>
<evidence type="ECO:0000256" key="5">
    <source>
        <dbReference type="ARBA" id="ARBA00023015"/>
    </source>
</evidence>
<dbReference type="GO" id="GO:0000976">
    <property type="term" value="F:transcription cis-regulatory region binding"/>
    <property type="evidence" value="ECO:0007669"/>
    <property type="project" value="TreeGrafter"/>
</dbReference>
<keyword evidence="5" id="KW-0805">Transcription regulation</keyword>
<feature type="region of interest" description="Disordered" evidence="10">
    <location>
        <begin position="107"/>
        <end position="199"/>
    </location>
</feature>
<keyword evidence="4" id="KW-0862">Zinc</keyword>
<evidence type="ECO:0000313" key="12">
    <source>
        <dbReference type="EMBL" id="KAK9758286.1"/>
    </source>
</evidence>
<dbReference type="InterPro" id="IPR009057">
    <property type="entry name" value="Homeodomain-like_sf"/>
</dbReference>
<keyword evidence="7" id="KW-0371">Homeobox</keyword>
<dbReference type="InterPro" id="IPR006456">
    <property type="entry name" value="ZF_HD_homeobox_Cys/His_dimer"/>
</dbReference>
<evidence type="ECO:0000256" key="10">
    <source>
        <dbReference type="SAM" id="MobiDB-lite"/>
    </source>
</evidence>
<dbReference type="PANTHER" id="PTHR31948">
    <property type="entry name" value="ZINC-FINGER HOMEODOMAIN PROTEIN 2"/>
    <property type="match status" value="1"/>
</dbReference>
<name>A0AAW1NBP6_SAPOF</name>
<comment type="caution">
    <text evidence="12">The sequence shown here is derived from an EMBL/GenBank/DDBJ whole genome shotgun (WGS) entry which is preliminary data.</text>
</comment>
<evidence type="ECO:0000256" key="4">
    <source>
        <dbReference type="ARBA" id="ARBA00022833"/>
    </source>
</evidence>
<dbReference type="GO" id="GO:0050793">
    <property type="term" value="P:regulation of developmental process"/>
    <property type="evidence" value="ECO:0007669"/>
    <property type="project" value="TreeGrafter"/>
</dbReference>
<protein>
    <recommendedName>
        <fullName evidence="11">ZF-HD dimerization-type domain-containing protein</fullName>
    </recommendedName>
</protein>
<dbReference type="SUPFAM" id="SSF46689">
    <property type="entry name" value="Homeodomain-like"/>
    <property type="match status" value="1"/>
</dbReference>
<sequence>MEFEDEHDNEEHEEEEEDDDEITIPPPAVPPSYVDSVTHRVNPSPSPEFRRSTAVRYRECLKNHAVNIGGHALDGCGEFMPAGDDGTLDALKCAACNCHRNFHRKEHEPNRISGVPPPPPQPQPPQFSPYYRTPAPPAGYLPHHHRQLPFIPALPSSNTSGGTQSGDVGDDVSLPSSSGGGGGGMIISGGSGGGGGSAKIRRHRTKFTQEQKDKMLGFAEKLGWRIQKHDEAAVQQFCAETLVKRQVLKVWMHNNKHTLGKKP</sequence>
<evidence type="ECO:0000259" key="11">
    <source>
        <dbReference type="PROSITE" id="PS51523"/>
    </source>
</evidence>
<keyword evidence="6" id="KW-0238">DNA-binding</keyword>
<dbReference type="FunFam" id="1.10.10.60:FF:000257">
    <property type="entry name" value="Zinc-finger homeodomain protein 2"/>
    <property type="match status" value="1"/>
</dbReference>
<evidence type="ECO:0000256" key="8">
    <source>
        <dbReference type="ARBA" id="ARBA00023163"/>
    </source>
</evidence>
<dbReference type="GO" id="GO:0003700">
    <property type="term" value="F:DNA-binding transcription factor activity"/>
    <property type="evidence" value="ECO:0007669"/>
    <property type="project" value="TreeGrafter"/>
</dbReference>
<dbReference type="GO" id="GO:0008270">
    <property type="term" value="F:zinc ion binding"/>
    <property type="evidence" value="ECO:0007669"/>
    <property type="project" value="UniProtKB-KW"/>
</dbReference>
<dbReference type="NCBIfam" id="TIGR01565">
    <property type="entry name" value="homeo_ZF_HD"/>
    <property type="match status" value="1"/>
</dbReference>
<keyword evidence="8" id="KW-0804">Transcription</keyword>
<organism evidence="12 13">
    <name type="scientific">Saponaria officinalis</name>
    <name type="common">Common soapwort</name>
    <name type="synonym">Lychnis saponaria</name>
    <dbReference type="NCBI Taxonomy" id="3572"/>
    <lineage>
        <taxon>Eukaryota</taxon>
        <taxon>Viridiplantae</taxon>
        <taxon>Streptophyta</taxon>
        <taxon>Embryophyta</taxon>
        <taxon>Tracheophyta</taxon>
        <taxon>Spermatophyta</taxon>
        <taxon>Magnoliopsida</taxon>
        <taxon>eudicotyledons</taxon>
        <taxon>Gunneridae</taxon>
        <taxon>Pentapetalae</taxon>
        <taxon>Caryophyllales</taxon>
        <taxon>Caryophyllaceae</taxon>
        <taxon>Caryophylleae</taxon>
        <taxon>Saponaria</taxon>
    </lineage>
</organism>
<dbReference type="EMBL" id="JBDFQZ010000001">
    <property type="protein sequence ID" value="KAK9758286.1"/>
    <property type="molecule type" value="Genomic_DNA"/>
</dbReference>
<dbReference type="Gene3D" id="1.10.10.60">
    <property type="entry name" value="Homeodomain-like"/>
    <property type="match status" value="1"/>
</dbReference>
<dbReference type="NCBIfam" id="TIGR01566">
    <property type="entry name" value="ZF_HD_prot_N"/>
    <property type="match status" value="1"/>
</dbReference>
<reference evidence="12" key="1">
    <citation type="submission" date="2024-03" db="EMBL/GenBank/DDBJ databases">
        <title>WGS assembly of Saponaria officinalis var. Norfolk2.</title>
        <authorList>
            <person name="Jenkins J."/>
            <person name="Shu S."/>
            <person name="Grimwood J."/>
            <person name="Barry K."/>
            <person name="Goodstein D."/>
            <person name="Schmutz J."/>
            <person name="Leebens-Mack J."/>
            <person name="Osbourn A."/>
        </authorList>
    </citation>
    <scope>NUCLEOTIDE SEQUENCE [LARGE SCALE GENOMIC DNA]</scope>
    <source>
        <strain evidence="12">JIC</strain>
    </source>
</reference>
<feature type="domain" description="ZF-HD dimerization-type" evidence="11">
    <location>
        <begin position="57"/>
        <end position="106"/>
    </location>
</feature>
<feature type="compositionally biased region" description="Gly residues" evidence="10">
    <location>
        <begin position="178"/>
        <end position="197"/>
    </location>
</feature>
<evidence type="ECO:0000313" key="13">
    <source>
        <dbReference type="Proteomes" id="UP001443914"/>
    </source>
</evidence>
<dbReference type="Pfam" id="PF04770">
    <property type="entry name" value="ZF-HD_dimer"/>
    <property type="match status" value="1"/>
</dbReference>
<keyword evidence="3" id="KW-0863">Zinc-finger</keyword>
<dbReference type="GO" id="GO:0005634">
    <property type="term" value="C:nucleus"/>
    <property type="evidence" value="ECO:0007669"/>
    <property type="project" value="UniProtKB-SubCell"/>
</dbReference>
<feature type="compositionally biased region" description="Low complexity" evidence="10">
    <location>
        <begin position="165"/>
        <end position="177"/>
    </location>
</feature>
<evidence type="ECO:0000256" key="6">
    <source>
        <dbReference type="ARBA" id="ARBA00023125"/>
    </source>
</evidence>
<evidence type="ECO:0000256" key="1">
    <source>
        <dbReference type="ARBA" id="ARBA00004123"/>
    </source>
</evidence>
<keyword evidence="2" id="KW-0479">Metal-binding</keyword>
<keyword evidence="13" id="KW-1185">Reference proteome</keyword>
<dbReference type="Proteomes" id="UP001443914">
    <property type="component" value="Unassembled WGS sequence"/>
</dbReference>
<proteinExistence type="predicted"/>
<keyword evidence="9" id="KW-0539">Nucleus</keyword>
<evidence type="ECO:0000256" key="9">
    <source>
        <dbReference type="ARBA" id="ARBA00023242"/>
    </source>
</evidence>
<dbReference type="PROSITE" id="PS51523">
    <property type="entry name" value="ZF_HD_DIMER"/>
    <property type="match status" value="1"/>
</dbReference>
<dbReference type="PANTHER" id="PTHR31948:SF140">
    <property type="entry name" value="ZINC-FINGER HOMEODOMAIN PROTEIN 2"/>
    <property type="match status" value="1"/>
</dbReference>
<comment type="subcellular location">
    <subcellularLocation>
        <location evidence="1">Nucleus</location>
    </subcellularLocation>
</comment>
<dbReference type="AlphaFoldDB" id="A0AAW1NBP6"/>
<gene>
    <name evidence="12" type="ORF">RND81_01G220600</name>
</gene>
<evidence type="ECO:0000256" key="2">
    <source>
        <dbReference type="ARBA" id="ARBA00022723"/>
    </source>
</evidence>
<accession>A0AAW1NBP6</accession>
<feature type="compositionally biased region" description="Acidic residues" evidence="10">
    <location>
        <begin position="1"/>
        <end position="22"/>
    </location>
</feature>
<evidence type="ECO:0000256" key="7">
    <source>
        <dbReference type="ARBA" id="ARBA00023155"/>
    </source>
</evidence>
<feature type="region of interest" description="Disordered" evidence="10">
    <location>
        <begin position="1"/>
        <end position="51"/>
    </location>
</feature>